<dbReference type="SUPFAM" id="SSF54593">
    <property type="entry name" value="Glyoxalase/Bleomycin resistance protein/Dihydroxybiphenyl dioxygenase"/>
    <property type="match status" value="1"/>
</dbReference>
<dbReference type="EMBL" id="KN846976">
    <property type="protein sequence ID" value="KIW75147.1"/>
    <property type="molecule type" value="Genomic_DNA"/>
</dbReference>
<dbReference type="PANTHER" id="PTHR43048:SF3">
    <property type="entry name" value="METHYLMALONYL-COA EPIMERASE, MITOCHONDRIAL"/>
    <property type="match status" value="1"/>
</dbReference>
<sequence length="357" mass="39631">MTGKRVRVVRLAHVVYQHPDLEKALTFLFDFGFVEEHRTPDRVYLRGYGSQPVVYVAERSPDNKRHFLGGYWVVDSLQDLETAAARPGASPIQDSDAPGGGKVVTVEDPNGYKVGFVYGQKLRESDGPVPPLEKTEPISNTAIQKPRKGTFRRFKPGASPVHKLGHYGFIVPGSKFESTLSFYLDLINLKPTDAVFNPETGKDETCFCHIDLGPEYTDHHSFFVASGPEGRPVFVHHSSYEVNDFDTQTLGHDWLRDKGWTNCWGIGRHVLGSQIFDYWFDGSGNIVEHYSDGDLVNEDTPFGREAAAPDTLHIWGPNIPLAFLSGKIEDAGKEVPVPPDPLEAKPAQYSVPPLVTA</sequence>
<organism evidence="4 5">
    <name type="scientific">Fonsecaea pedrosoi CBS 271.37</name>
    <dbReference type="NCBI Taxonomy" id="1442368"/>
    <lineage>
        <taxon>Eukaryota</taxon>
        <taxon>Fungi</taxon>
        <taxon>Dikarya</taxon>
        <taxon>Ascomycota</taxon>
        <taxon>Pezizomycotina</taxon>
        <taxon>Eurotiomycetes</taxon>
        <taxon>Chaetothyriomycetidae</taxon>
        <taxon>Chaetothyriales</taxon>
        <taxon>Herpotrichiellaceae</taxon>
        <taxon>Fonsecaea</taxon>
    </lineage>
</organism>
<evidence type="ECO:0000256" key="1">
    <source>
        <dbReference type="ARBA" id="ARBA00022723"/>
    </source>
</evidence>
<keyword evidence="5" id="KW-1185">Reference proteome</keyword>
<dbReference type="InterPro" id="IPR037523">
    <property type="entry name" value="VOC_core"/>
</dbReference>
<dbReference type="PANTHER" id="PTHR43048">
    <property type="entry name" value="METHYLMALONYL-COA EPIMERASE"/>
    <property type="match status" value="1"/>
</dbReference>
<accession>A0A0D2EL51</accession>
<keyword evidence="1" id="KW-0479">Metal-binding</keyword>
<dbReference type="VEuPathDB" id="FungiDB:Z517_11919"/>
<dbReference type="PROSITE" id="PS51819">
    <property type="entry name" value="VOC"/>
    <property type="match status" value="2"/>
</dbReference>
<reference evidence="4 5" key="1">
    <citation type="submission" date="2015-01" db="EMBL/GenBank/DDBJ databases">
        <title>The Genome Sequence of Fonsecaea pedrosoi CBS 271.37.</title>
        <authorList>
            <consortium name="The Broad Institute Genomics Platform"/>
            <person name="Cuomo C."/>
            <person name="de Hoog S."/>
            <person name="Gorbushina A."/>
            <person name="Stielow B."/>
            <person name="Teixiera M."/>
            <person name="Abouelleil A."/>
            <person name="Chapman S.B."/>
            <person name="Priest M."/>
            <person name="Young S.K."/>
            <person name="Wortman J."/>
            <person name="Nusbaum C."/>
            <person name="Birren B."/>
        </authorList>
    </citation>
    <scope>NUCLEOTIDE SEQUENCE [LARGE SCALE GENOMIC DNA]</scope>
    <source>
        <strain evidence="4 5">CBS 271.37</strain>
    </source>
</reference>
<dbReference type="GeneID" id="25311409"/>
<dbReference type="InterPro" id="IPR004360">
    <property type="entry name" value="Glyas_Fos-R_dOase_dom"/>
</dbReference>
<evidence type="ECO:0000256" key="2">
    <source>
        <dbReference type="SAM" id="MobiDB-lite"/>
    </source>
</evidence>
<proteinExistence type="predicted"/>
<evidence type="ECO:0000313" key="4">
    <source>
        <dbReference type="EMBL" id="KIW75147.1"/>
    </source>
</evidence>
<dbReference type="GO" id="GO:0004493">
    <property type="term" value="F:methylmalonyl-CoA epimerase activity"/>
    <property type="evidence" value="ECO:0007669"/>
    <property type="project" value="TreeGrafter"/>
</dbReference>
<dbReference type="GO" id="GO:0005739">
    <property type="term" value="C:mitochondrion"/>
    <property type="evidence" value="ECO:0007669"/>
    <property type="project" value="TreeGrafter"/>
</dbReference>
<dbReference type="CDD" id="cd07267">
    <property type="entry name" value="THT_Oxygenase_N"/>
    <property type="match status" value="1"/>
</dbReference>
<dbReference type="HOGENOM" id="CLU_052361_0_1_1"/>
<dbReference type="InterPro" id="IPR051785">
    <property type="entry name" value="MMCE/EMCE_epimerase"/>
</dbReference>
<dbReference type="GO" id="GO:0046491">
    <property type="term" value="P:L-methylmalonyl-CoA metabolic process"/>
    <property type="evidence" value="ECO:0007669"/>
    <property type="project" value="TreeGrafter"/>
</dbReference>
<dbReference type="AlphaFoldDB" id="A0A0D2EL51"/>
<protein>
    <recommendedName>
        <fullName evidence="3">VOC domain-containing protein</fullName>
    </recommendedName>
</protein>
<name>A0A0D2EL51_9EURO</name>
<feature type="domain" description="VOC" evidence="3">
    <location>
        <begin position="163"/>
        <end position="292"/>
    </location>
</feature>
<gene>
    <name evidence="4" type="ORF">Z517_11919</name>
</gene>
<feature type="region of interest" description="Disordered" evidence="2">
    <location>
        <begin position="334"/>
        <end position="357"/>
    </location>
</feature>
<evidence type="ECO:0000313" key="5">
    <source>
        <dbReference type="Proteomes" id="UP000053029"/>
    </source>
</evidence>
<dbReference type="Pfam" id="PF00903">
    <property type="entry name" value="Glyoxalase"/>
    <property type="match status" value="1"/>
</dbReference>
<dbReference type="FunFam" id="3.10.180.10:FF:000034">
    <property type="entry name" value="Glyoxalase/Bleomycin resistance protein/Dihydroxybiphenyl dioxygenase"/>
    <property type="match status" value="1"/>
</dbReference>
<dbReference type="Proteomes" id="UP000053029">
    <property type="component" value="Unassembled WGS sequence"/>
</dbReference>
<dbReference type="OrthoDB" id="3360610at2759"/>
<dbReference type="InterPro" id="IPR029068">
    <property type="entry name" value="Glyas_Bleomycin-R_OHBP_Dase"/>
</dbReference>
<evidence type="ECO:0000259" key="3">
    <source>
        <dbReference type="PROSITE" id="PS51819"/>
    </source>
</evidence>
<dbReference type="GO" id="GO:0046872">
    <property type="term" value="F:metal ion binding"/>
    <property type="evidence" value="ECO:0007669"/>
    <property type="project" value="UniProtKB-KW"/>
</dbReference>
<feature type="domain" description="VOC" evidence="3">
    <location>
        <begin position="10"/>
        <end position="119"/>
    </location>
</feature>
<dbReference type="RefSeq" id="XP_013278955.1">
    <property type="nucleotide sequence ID" value="XM_013423501.1"/>
</dbReference>
<dbReference type="Gene3D" id="3.10.180.10">
    <property type="entry name" value="2,3-Dihydroxybiphenyl 1,2-Dioxygenase, domain 1"/>
    <property type="match status" value="2"/>
</dbReference>